<evidence type="ECO:0000313" key="4">
    <source>
        <dbReference type="Proteomes" id="UP000606786"/>
    </source>
</evidence>
<keyword evidence="1" id="KW-1133">Transmembrane helix</keyword>
<proteinExistence type="predicted"/>
<evidence type="ECO:0000313" key="3">
    <source>
        <dbReference type="EMBL" id="CAD7004024.1"/>
    </source>
</evidence>
<gene>
    <name evidence="3" type="ORF">CCAP1982_LOCUS12448</name>
</gene>
<evidence type="ECO:0000256" key="2">
    <source>
        <dbReference type="SAM" id="SignalP"/>
    </source>
</evidence>
<keyword evidence="2" id="KW-0732">Signal</keyword>
<dbReference type="AlphaFoldDB" id="A0A811UZ94"/>
<dbReference type="Proteomes" id="UP000606786">
    <property type="component" value="Unassembled WGS sequence"/>
</dbReference>
<accession>A0A811UZ94</accession>
<feature type="signal peptide" evidence="2">
    <location>
        <begin position="1"/>
        <end position="16"/>
    </location>
</feature>
<comment type="caution">
    <text evidence="3">The sequence shown here is derived from an EMBL/GenBank/DDBJ whole genome shotgun (WGS) entry which is preliminary data.</text>
</comment>
<feature type="chain" id="PRO_5032758246" evidence="2">
    <location>
        <begin position="17"/>
        <end position="108"/>
    </location>
</feature>
<protein>
    <submittedName>
        <fullName evidence="3">(Mediterranean fruit fly) hypothetical protein</fullName>
    </submittedName>
</protein>
<feature type="transmembrane region" description="Helical" evidence="1">
    <location>
        <begin position="28"/>
        <end position="49"/>
    </location>
</feature>
<dbReference type="EMBL" id="CAJHJT010000034">
    <property type="protein sequence ID" value="CAD7004024.1"/>
    <property type="molecule type" value="Genomic_DNA"/>
</dbReference>
<organism evidence="3 4">
    <name type="scientific">Ceratitis capitata</name>
    <name type="common">Mediterranean fruit fly</name>
    <name type="synonym">Tephritis capitata</name>
    <dbReference type="NCBI Taxonomy" id="7213"/>
    <lineage>
        <taxon>Eukaryota</taxon>
        <taxon>Metazoa</taxon>
        <taxon>Ecdysozoa</taxon>
        <taxon>Arthropoda</taxon>
        <taxon>Hexapoda</taxon>
        <taxon>Insecta</taxon>
        <taxon>Pterygota</taxon>
        <taxon>Neoptera</taxon>
        <taxon>Endopterygota</taxon>
        <taxon>Diptera</taxon>
        <taxon>Brachycera</taxon>
        <taxon>Muscomorpha</taxon>
        <taxon>Tephritoidea</taxon>
        <taxon>Tephritidae</taxon>
        <taxon>Ceratitis</taxon>
        <taxon>Ceratitis</taxon>
    </lineage>
</organism>
<sequence length="108" mass="12420">MCLLLDIMLLFICTYELQYTNKYTDGRLYKGFACHSISLTVLLVLLQLLEASLQQLFYLANCVATNTGFDMTMLPLTLPLLPLTVVIKYFSLAWQGFRLGNFFIFVFL</sequence>
<keyword evidence="4" id="KW-1185">Reference proteome</keyword>
<name>A0A811UZ94_CERCA</name>
<reference evidence="3" key="1">
    <citation type="submission" date="2020-11" db="EMBL/GenBank/DDBJ databases">
        <authorList>
            <person name="Whitehead M."/>
        </authorList>
    </citation>
    <scope>NUCLEOTIDE SEQUENCE</scope>
    <source>
        <strain evidence="3">EGII</strain>
    </source>
</reference>
<keyword evidence="1" id="KW-0472">Membrane</keyword>
<keyword evidence="1" id="KW-0812">Transmembrane</keyword>
<evidence type="ECO:0000256" key="1">
    <source>
        <dbReference type="SAM" id="Phobius"/>
    </source>
</evidence>